<protein>
    <submittedName>
        <fullName evidence="1">Uncharacterized protein</fullName>
    </submittedName>
</protein>
<dbReference type="KEGG" id="sva:SVA_2817"/>
<sequence>MLLSASRTAARFVLSTVLVAIQFPGIGLAAGDFPSLPREFLTAGHTEKYALSGSDSEGGAFAVELTETTEPATEFNGQRAVPVRSEYAITNTTTNESVEAVTVAYFSPDPAGPLLLGLSDSLGGVSVATSVSAIPPTAAIGASGPVGSYTGLGNSDGEASTVTWRLTEAGGGRAHFAVETQISFLGAPISTERHVYEIDAQGQRRSRTIELHDLATGDTLTLSGDRQ</sequence>
<organism evidence="1 2">
    <name type="scientific">Sulfurifustis variabilis</name>
    <dbReference type="NCBI Taxonomy" id="1675686"/>
    <lineage>
        <taxon>Bacteria</taxon>
        <taxon>Pseudomonadati</taxon>
        <taxon>Pseudomonadota</taxon>
        <taxon>Gammaproteobacteria</taxon>
        <taxon>Acidiferrobacterales</taxon>
        <taxon>Acidiferrobacteraceae</taxon>
        <taxon>Sulfurifustis</taxon>
    </lineage>
</organism>
<dbReference type="RefSeq" id="WP_096461776.1">
    <property type="nucleotide sequence ID" value="NZ_AP014936.1"/>
</dbReference>
<dbReference type="AlphaFoldDB" id="A0A1B4V7D1"/>
<dbReference type="EMBL" id="AP014936">
    <property type="protein sequence ID" value="BAU49365.1"/>
    <property type="molecule type" value="Genomic_DNA"/>
</dbReference>
<gene>
    <name evidence="1" type="ORF">SVA_2817</name>
</gene>
<dbReference type="Proteomes" id="UP000218899">
    <property type="component" value="Chromosome"/>
</dbReference>
<proteinExistence type="predicted"/>
<name>A0A1B4V7D1_9GAMM</name>
<keyword evidence="2" id="KW-1185">Reference proteome</keyword>
<accession>A0A1B4V7D1</accession>
<evidence type="ECO:0000313" key="2">
    <source>
        <dbReference type="Proteomes" id="UP000218899"/>
    </source>
</evidence>
<evidence type="ECO:0000313" key="1">
    <source>
        <dbReference type="EMBL" id="BAU49365.1"/>
    </source>
</evidence>
<reference evidence="1 2" key="1">
    <citation type="submission" date="2015-08" db="EMBL/GenBank/DDBJ databases">
        <title>Complete genome sequence of Sulfurifustis variabilis.</title>
        <authorList>
            <person name="Miura A."/>
            <person name="Kojima H."/>
            <person name="Fukui M."/>
        </authorList>
    </citation>
    <scope>NUCLEOTIDE SEQUENCE [LARGE SCALE GENOMIC DNA]</scope>
    <source>
        <strain evidence="2">skN76</strain>
    </source>
</reference>